<evidence type="ECO:0000256" key="2">
    <source>
        <dbReference type="ARBA" id="ARBA00004651"/>
    </source>
</evidence>
<dbReference type="GO" id="GO:0071973">
    <property type="term" value="P:bacterial-type flagellum-dependent cell motility"/>
    <property type="evidence" value="ECO:0007669"/>
    <property type="project" value="InterPro"/>
</dbReference>
<keyword evidence="5 11" id="KW-0812">Transmembrane</keyword>
<keyword evidence="8 9" id="KW-0975">Bacterial flagellum</keyword>
<dbReference type="Gene3D" id="3.30.300.30">
    <property type="match status" value="1"/>
</dbReference>
<feature type="domain" description="Flagellar M-ring C-terminal" evidence="13">
    <location>
        <begin position="258"/>
        <end position="397"/>
    </location>
</feature>
<keyword evidence="6 11" id="KW-1133">Transmembrane helix</keyword>
<dbReference type="Proteomes" id="UP000179243">
    <property type="component" value="Unassembled WGS sequence"/>
</dbReference>
<name>A0A1F7F028_UNCRA</name>
<feature type="domain" description="Flagellar M-ring N-terminal" evidence="12">
    <location>
        <begin position="51"/>
        <end position="224"/>
    </location>
</feature>
<evidence type="ECO:0000259" key="12">
    <source>
        <dbReference type="Pfam" id="PF01514"/>
    </source>
</evidence>
<protein>
    <recommendedName>
        <fullName evidence="9">Flagellar M-ring protein</fullName>
    </recommendedName>
</protein>
<evidence type="ECO:0000256" key="5">
    <source>
        <dbReference type="ARBA" id="ARBA00022692"/>
    </source>
</evidence>
<comment type="function">
    <text evidence="9">The M ring may be actively involved in energy transduction.</text>
</comment>
<dbReference type="InterPro" id="IPR013556">
    <property type="entry name" value="Flag_M-ring_C"/>
</dbReference>
<dbReference type="InterPro" id="IPR000067">
    <property type="entry name" value="FlgMring_FliF"/>
</dbReference>
<evidence type="ECO:0000313" key="14">
    <source>
        <dbReference type="EMBL" id="OGJ99912.1"/>
    </source>
</evidence>
<evidence type="ECO:0000256" key="10">
    <source>
        <dbReference type="SAM" id="MobiDB-lite"/>
    </source>
</evidence>
<dbReference type="GO" id="GO:0005886">
    <property type="term" value="C:plasma membrane"/>
    <property type="evidence" value="ECO:0007669"/>
    <property type="project" value="UniProtKB-SubCell"/>
</dbReference>
<feature type="transmembrane region" description="Helical" evidence="11">
    <location>
        <begin position="25"/>
        <end position="47"/>
    </location>
</feature>
<organism evidence="14 15">
    <name type="scientific">Candidatus Raymondbacteria bacterium RIFOXYD12_FULL_49_13</name>
    <dbReference type="NCBI Taxonomy" id="1817890"/>
    <lineage>
        <taxon>Bacteria</taxon>
        <taxon>Raymondiibacteriota</taxon>
    </lineage>
</organism>
<evidence type="ECO:0000256" key="6">
    <source>
        <dbReference type="ARBA" id="ARBA00022989"/>
    </source>
</evidence>
<evidence type="ECO:0000313" key="15">
    <source>
        <dbReference type="Proteomes" id="UP000179243"/>
    </source>
</evidence>
<dbReference type="Pfam" id="PF01514">
    <property type="entry name" value="YscJ_FliF"/>
    <property type="match status" value="1"/>
</dbReference>
<evidence type="ECO:0000256" key="4">
    <source>
        <dbReference type="ARBA" id="ARBA00022475"/>
    </source>
</evidence>
<evidence type="ECO:0000256" key="8">
    <source>
        <dbReference type="ARBA" id="ARBA00023143"/>
    </source>
</evidence>
<dbReference type="Pfam" id="PF08345">
    <property type="entry name" value="YscJ_FliF_C"/>
    <property type="match status" value="1"/>
</dbReference>
<evidence type="ECO:0000256" key="9">
    <source>
        <dbReference type="PIRNR" id="PIRNR004862"/>
    </source>
</evidence>
<gene>
    <name evidence="14" type="ORF">A2519_00205</name>
</gene>
<dbReference type="EMBL" id="MFYX01000157">
    <property type="protein sequence ID" value="OGJ99912.1"/>
    <property type="molecule type" value="Genomic_DNA"/>
</dbReference>
<evidence type="ECO:0000256" key="7">
    <source>
        <dbReference type="ARBA" id="ARBA00023136"/>
    </source>
</evidence>
<dbReference type="InterPro" id="IPR045851">
    <property type="entry name" value="AMP-bd_C_sf"/>
</dbReference>
<evidence type="ECO:0000256" key="1">
    <source>
        <dbReference type="ARBA" id="ARBA00004117"/>
    </source>
</evidence>
<dbReference type="PRINTS" id="PR01009">
    <property type="entry name" value="FLGMRINGFLIF"/>
</dbReference>
<evidence type="ECO:0000256" key="3">
    <source>
        <dbReference type="ARBA" id="ARBA00007971"/>
    </source>
</evidence>
<evidence type="ECO:0000259" key="13">
    <source>
        <dbReference type="Pfam" id="PF08345"/>
    </source>
</evidence>
<dbReference type="NCBIfam" id="TIGR00206">
    <property type="entry name" value="fliF"/>
    <property type="match status" value="1"/>
</dbReference>
<keyword evidence="14" id="KW-0282">Flagellum</keyword>
<comment type="similarity">
    <text evidence="3 9">Belongs to the FliF family.</text>
</comment>
<dbReference type="GO" id="GO:0009431">
    <property type="term" value="C:bacterial-type flagellum basal body, MS ring"/>
    <property type="evidence" value="ECO:0007669"/>
    <property type="project" value="InterPro"/>
</dbReference>
<dbReference type="PANTHER" id="PTHR30046">
    <property type="entry name" value="FLAGELLAR M-RING PROTEIN"/>
    <property type="match status" value="1"/>
</dbReference>
<keyword evidence="7 11" id="KW-0472">Membrane</keyword>
<proteinExistence type="inferred from homology"/>
<feature type="transmembrane region" description="Helical" evidence="11">
    <location>
        <begin position="421"/>
        <end position="442"/>
    </location>
</feature>
<comment type="caution">
    <text evidence="14">The sequence shown here is derived from an EMBL/GenBank/DDBJ whole genome shotgun (WGS) entry which is preliminary data.</text>
</comment>
<reference evidence="14 15" key="1">
    <citation type="journal article" date="2016" name="Nat. Commun.">
        <title>Thousands of microbial genomes shed light on interconnected biogeochemical processes in an aquifer system.</title>
        <authorList>
            <person name="Anantharaman K."/>
            <person name="Brown C.T."/>
            <person name="Hug L.A."/>
            <person name="Sharon I."/>
            <person name="Castelle C.J."/>
            <person name="Probst A.J."/>
            <person name="Thomas B.C."/>
            <person name="Singh A."/>
            <person name="Wilkins M.J."/>
            <person name="Karaoz U."/>
            <person name="Brodie E.L."/>
            <person name="Williams K.H."/>
            <person name="Hubbard S.S."/>
            <person name="Banfield J.F."/>
        </authorList>
    </citation>
    <scope>NUCLEOTIDE SEQUENCE [LARGE SCALE GENOMIC DNA]</scope>
</reference>
<feature type="region of interest" description="Disordered" evidence="10">
    <location>
        <begin position="281"/>
        <end position="318"/>
    </location>
</feature>
<dbReference type="PIRSF" id="PIRSF004862">
    <property type="entry name" value="FliF"/>
    <property type="match status" value="1"/>
</dbReference>
<feature type="compositionally biased region" description="Basic and acidic residues" evidence="10">
    <location>
        <begin position="281"/>
        <end position="302"/>
    </location>
</feature>
<dbReference type="GO" id="GO:0003774">
    <property type="term" value="F:cytoskeletal motor activity"/>
    <property type="evidence" value="ECO:0007669"/>
    <property type="project" value="InterPro"/>
</dbReference>
<keyword evidence="4" id="KW-1003">Cell membrane</keyword>
<dbReference type="InterPro" id="IPR006182">
    <property type="entry name" value="FliF_N_dom"/>
</dbReference>
<comment type="subcellular location">
    <subcellularLocation>
        <location evidence="1 9">Bacterial flagellum basal body</location>
    </subcellularLocation>
    <subcellularLocation>
        <location evidence="2">Cell membrane</location>
        <topology evidence="2">Multi-pass membrane protein</topology>
    </subcellularLocation>
</comment>
<keyword evidence="14" id="KW-0969">Cilium</keyword>
<accession>A0A1F7F028</accession>
<sequence>MADFFKQLLRQLNDIWTRLTTGQKIITASVVTLTFVGFVGLVVWAGWSGKSSSYMTLFSSLDLAESGSIVEQLKAGGYEYKIENDGRTLTVPKKDVYELRMNFAKLGMPKSGGIGYEIFDKTNLGMTDFVQHLNYRRALEGEIARTIEILEEVEKARIHIVIPKETIFIEKQKEPTASVVLKLKPGVRLKEQQIVGIANLVAYSVEGLKPKNVSILDTEGNSLSNAYGSNELAERTSNQLQLQNKVEGALSKKAQEMLEGVLGPNKANVKVSVDLDFEQTTRTEEKFDPESKVVRSEERNEESSANTPTSTNEKRENSITNYEINKTVANIIGAVGTVKKLSISVAVDGIYRTKADGVREYQTRPAEEMLKIEDLVKNAVGYDANRGDQVVVYNLQFDNEFIDTERAAMEKDAQREMYMEILKGAVIVAIILLFIFFLRSVARTIIDAMNPPVPEFVGVGETAVEEEIPMETKRTNELIEKVELISKDDPQAVANIIKGWLAESAPSL</sequence>
<dbReference type="InterPro" id="IPR043427">
    <property type="entry name" value="YscJ/FliF"/>
</dbReference>
<keyword evidence="14" id="KW-0966">Cell projection</keyword>
<dbReference type="AlphaFoldDB" id="A0A1F7F028"/>
<dbReference type="PANTHER" id="PTHR30046:SF0">
    <property type="entry name" value="FLAGELLAR M-RING PROTEIN"/>
    <property type="match status" value="1"/>
</dbReference>
<evidence type="ECO:0000256" key="11">
    <source>
        <dbReference type="SAM" id="Phobius"/>
    </source>
</evidence>